<dbReference type="Gene3D" id="2.10.70.10">
    <property type="entry name" value="Complement Module, domain 1"/>
    <property type="match status" value="1"/>
</dbReference>
<sequence length="54" mass="6563">MSLVISRFLNQRENRLPTLQSQHLFALTKEVRIEHEGEEYRLRLTRNNRLILTK</sequence>
<organism evidence="1 2">
    <name type="scientific">Psychrobacter coccoides</name>
    <dbReference type="NCBI Taxonomy" id="2818440"/>
    <lineage>
        <taxon>Bacteria</taxon>
        <taxon>Pseudomonadati</taxon>
        <taxon>Pseudomonadota</taxon>
        <taxon>Gammaproteobacteria</taxon>
        <taxon>Moraxellales</taxon>
        <taxon>Moraxellaceae</taxon>
        <taxon>Psychrobacter</taxon>
    </lineage>
</organism>
<protein>
    <submittedName>
        <fullName evidence="1">Hemin uptake protein HemP</fullName>
    </submittedName>
</protein>
<dbReference type="EMBL" id="JAGBKM010000002">
    <property type="protein sequence ID" value="MBO1529939.1"/>
    <property type="molecule type" value="Genomic_DNA"/>
</dbReference>
<reference evidence="1 2" key="1">
    <citation type="submission" date="2021-03" db="EMBL/GenBank/DDBJ databases">
        <authorList>
            <person name="Shang D.-D."/>
            <person name="Du Z.-J."/>
            <person name="Chen G.-J."/>
        </authorList>
    </citation>
    <scope>NUCLEOTIDE SEQUENCE [LARGE SCALE GENOMIC DNA]</scope>
    <source>
        <strain evidence="1 2">F1192</strain>
    </source>
</reference>
<gene>
    <name evidence="1" type="ORF">J3492_01775</name>
</gene>
<comment type="caution">
    <text evidence="1">The sequence shown here is derived from an EMBL/GenBank/DDBJ whole genome shotgun (WGS) entry which is preliminary data.</text>
</comment>
<dbReference type="Proteomes" id="UP000664554">
    <property type="component" value="Unassembled WGS sequence"/>
</dbReference>
<evidence type="ECO:0000313" key="2">
    <source>
        <dbReference type="Proteomes" id="UP000664554"/>
    </source>
</evidence>
<evidence type="ECO:0000313" key="1">
    <source>
        <dbReference type="EMBL" id="MBO1529939.1"/>
    </source>
</evidence>
<dbReference type="Pfam" id="PF10636">
    <property type="entry name" value="hemP"/>
    <property type="match status" value="1"/>
</dbReference>
<name>A0ABS3NKK4_9GAMM</name>
<dbReference type="InterPro" id="IPR019600">
    <property type="entry name" value="Hemin_uptake_protein_HemP"/>
</dbReference>
<keyword evidence="2" id="KW-1185">Reference proteome</keyword>
<proteinExistence type="predicted"/>
<dbReference type="RefSeq" id="WP_201574229.1">
    <property type="nucleotide sequence ID" value="NZ_JAGBKM010000002.1"/>
</dbReference>
<accession>A0ABS3NKK4</accession>